<feature type="signal peptide" evidence="8">
    <location>
        <begin position="1"/>
        <end position="20"/>
    </location>
</feature>
<dbReference type="CDD" id="cd02620">
    <property type="entry name" value="Peptidase_C1A_CathepsinB"/>
    <property type="match status" value="2"/>
</dbReference>
<dbReference type="AlphaFoldDB" id="A0A6G0U458"/>
<evidence type="ECO:0000256" key="2">
    <source>
        <dbReference type="ARBA" id="ARBA00022670"/>
    </source>
</evidence>
<dbReference type="SUPFAM" id="SSF54001">
    <property type="entry name" value="Cysteine proteinases"/>
    <property type="match status" value="2"/>
</dbReference>
<feature type="domain" description="Peptidase C1A papain C-terminal" evidence="9">
    <location>
        <begin position="90"/>
        <end position="338"/>
    </location>
</feature>
<feature type="domain" description="Peptidase C1A papain C-terminal" evidence="9">
    <location>
        <begin position="440"/>
        <end position="685"/>
    </location>
</feature>
<dbReference type="OrthoDB" id="640249at2759"/>
<feature type="non-terminal residue" evidence="10">
    <location>
        <position position="686"/>
    </location>
</feature>
<dbReference type="InterPro" id="IPR012599">
    <property type="entry name" value="Propeptide_C1A"/>
</dbReference>
<dbReference type="PRINTS" id="PR00705">
    <property type="entry name" value="PAPAIN"/>
</dbReference>
<feature type="chain" id="PRO_5026029122" description="Peptidase C1A papain C-terminal domain-containing protein" evidence="8">
    <location>
        <begin position="21"/>
        <end position="686"/>
    </location>
</feature>
<dbReference type="Gene3D" id="3.90.70.10">
    <property type="entry name" value="Cysteine proteinases"/>
    <property type="match status" value="2"/>
</dbReference>
<evidence type="ECO:0000256" key="7">
    <source>
        <dbReference type="ARBA" id="ARBA00023157"/>
    </source>
</evidence>
<evidence type="ECO:0000313" key="10">
    <source>
        <dbReference type="EMBL" id="KAE9543560.1"/>
    </source>
</evidence>
<keyword evidence="5" id="KW-0788">Thiol protease</keyword>
<dbReference type="GO" id="GO:0004197">
    <property type="term" value="F:cysteine-type endopeptidase activity"/>
    <property type="evidence" value="ECO:0007669"/>
    <property type="project" value="InterPro"/>
</dbReference>
<evidence type="ECO:0000256" key="8">
    <source>
        <dbReference type="SAM" id="SignalP"/>
    </source>
</evidence>
<dbReference type="InterPro" id="IPR000668">
    <property type="entry name" value="Peptidase_C1A_C"/>
</dbReference>
<evidence type="ECO:0000256" key="4">
    <source>
        <dbReference type="ARBA" id="ARBA00022801"/>
    </source>
</evidence>
<evidence type="ECO:0000259" key="9">
    <source>
        <dbReference type="SMART" id="SM00645"/>
    </source>
</evidence>
<evidence type="ECO:0000256" key="1">
    <source>
        <dbReference type="ARBA" id="ARBA00008455"/>
    </source>
</evidence>
<protein>
    <recommendedName>
        <fullName evidence="9">Peptidase C1A papain C-terminal domain-containing protein</fullName>
    </recommendedName>
</protein>
<comment type="similarity">
    <text evidence="1">Belongs to the peptidase C1 family.</text>
</comment>
<reference evidence="10 11" key="1">
    <citation type="submission" date="2019-08" db="EMBL/GenBank/DDBJ databases">
        <title>The genome of the soybean aphid Biotype 1, its phylome, world population structure and adaptation to the North American continent.</title>
        <authorList>
            <person name="Giordano R."/>
            <person name="Donthu R.K."/>
            <person name="Hernandez A.G."/>
            <person name="Wright C.L."/>
            <person name="Zimin A.V."/>
        </authorList>
    </citation>
    <scope>NUCLEOTIDE SEQUENCE [LARGE SCALE GENOMIC DNA]</scope>
    <source>
        <tissue evidence="10">Whole aphids</tissue>
    </source>
</reference>
<dbReference type="SMART" id="SM00645">
    <property type="entry name" value="Pept_C1"/>
    <property type="match status" value="2"/>
</dbReference>
<evidence type="ECO:0000256" key="6">
    <source>
        <dbReference type="ARBA" id="ARBA00023145"/>
    </source>
</evidence>
<keyword evidence="7" id="KW-1015">Disulfide bond</keyword>
<dbReference type="PANTHER" id="PTHR12411">
    <property type="entry name" value="CYSTEINE PROTEASE FAMILY C1-RELATED"/>
    <property type="match status" value="1"/>
</dbReference>
<dbReference type="PROSITE" id="PS00139">
    <property type="entry name" value="THIOL_PROTEASE_CYS"/>
    <property type="match status" value="2"/>
</dbReference>
<dbReference type="Pfam" id="PF00112">
    <property type="entry name" value="Peptidase_C1"/>
    <property type="match status" value="2"/>
</dbReference>
<dbReference type="Pfam" id="PF08127">
    <property type="entry name" value="Propeptide_C1"/>
    <property type="match status" value="1"/>
</dbReference>
<evidence type="ECO:0000313" key="11">
    <source>
        <dbReference type="Proteomes" id="UP000475862"/>
    </source>
</evidence>
<dbReference type="FunFam" id="3.90.70.10:FF:000031">
    <property type="entry name" value="Cathepsin B"/>
    <property type="match status" value="2"/>
</dbReference>
<gene>
    <name evidence="10" type="ORF">AGLY_002360</name>
</gene>
<keyword evidence="3 8" id="KW-0732">Signal</keyword>
<proteinExistence type="inferred from homology"/>
<dbReference type="InterPro" id="IPR013128">
    <property type="entry name" value="Peptidase_C1A"/>
</dbReference>
<sequence length="686" mass="77259">MANFIYLISIILLRAYLTEQFEKADFLSRERINNINSIAKTWKAGENFDPNTPKEVIIGLMGSIGFSNISRSLQDPVKTSDPLYDRLKTIYETFDARKHWSHCKTMGVVRNQGRCGSCWALSTTGAFADRLCVATNGKYNQLVSAEELAFCCHTCGFGCKGGISIQAWKYFKKHGLVSGGNYNTHEGCQPYQVPPCFHGHKLNGSCSRVRKETNHKCHKKCYGNTTIDYKSDHVKTKDAYFLSYESMQKDVQTYGPIEATFKVYDDFLHYKSGVYHKTKGAVHTGNHAAKLIGWGVENGVKYWLLTNSWGTEWGDHGFFKFRRGTNECGIEGSSTAAIADCKAYFTEQFEKADFLSRERINNINSIAKTWKYLIMYHTTLQALDSVSTALCPLAGENFDPNTPKEVIIRLMGSIGFSNISRSIHGPVKTSDPLYNKITKIHKKFDARKHWRHCKTMGAVRDQGNCGSCWAFGTTGAFADRLCVATNGKYNQLLSAEELTFCCHKCGYGCEGGNPIQAWKYFKKHGLVSGGNYDTQEGCQPYRFPPCRHGQKGRGSCSSLKIELNHHCYTMCYGNETIDYKSDHVKTKNAYYLSHESIQKDVQTYGPIEASFMVYDDFLHYKSGIYHKTDDTVEIGGHSAKLIGWGVEHGVKYWLLVNSWGTEWGDHGLFKIRRGTNECGIEGSPTA</sequence>
<dbReference type="InterPro" id="IPR038765">
    <property type="entry name" value="Papain-like_cys_pep_sf"/>
</dbReference>
<keyword evidence="2" id="KW-0645">Protease</keyword>
<keyword evidence="11" id="KW-1185">Reference proteome</keyword>
<dbReference type="Proteomes" id="UP000475862">
    <property type="component" value="Unassembled WGS sequence"/>
</dbReference>
<organism evidence="10 11">
    <name type="scientific">Aphis glycines</name>
    <name type="common">Soybean aphid</name>
    <dbReference type="NCBI Taxonomy" id="307491"/>
    <lineage>
        <taxon>Eukaryota</taxon>
        <taxon>Metazoa</taxon>
        <taxon>Ecdysozoa</taxon>
        <taxon>Arthropoda</taxon>
        <taxon>Hexapoda</taxon>
        <taxon>Insecta</taxon>
        <taxon>Pterygota</taxon>
        <taxon>Neoptera</taxon>
        <taxon>Paraneoptera</taxon>
        <taxon>Hemiptera</taxon>
        <taxon>Sternorrhyncha</taxon>
        <taxon>Aphidomorpha</taxon>
        <taxon>Aphidoidea</taxon>
        <taxon>Aphididae</taxon>
        <taxon>Aphidini</taxon>
        <taxon>Aphis</taxon>
        <taxon>Aphis</taxon>
    </lineage>
</organism>
<dbReference type="InterPro" id="IPR000169">
    <property type="entry name" value="Pept_cys_AS"/>
</dbReference>
<evidence type="ECO:0000256" key="3">
    <source>
        <dbReference type="ARBA" id="ARBA00022729"/>
    </source>
</evidence>
<dbReference type="GO" id="GO:0006508">
    <property type="term" value="P:proteolysis"/>
    <property type="evidence" value="ECO:0007669"/>
    <property type="project" value="UniProtKB-KW"/>
</dbReference>
<keyword evidence="4" id="KW-0378">Hydrolase</keyword>
<comment type="caution">
    <text evidence="10">The sequence shown here is derived from an EMBL/GenBank/DDBJ whole genome shotgun (WGS) entry which is preliminary data.</text>
</comment>
<evidence type="ECO:0000256" key="5">
    <source>
        <dbReference type="ARBA" id="ARBA00022807"/>
    </source>
</evidence>
<name>A0A6G0U458_APHGL</name>
<accession>A0A6G0U458</accession>
<keyword evidence="6" id="KW-0865">Zymogen</keyword>
<dbReference type="EMBL" id="VYZN01000008">
    <property type="protein sequence ID" value="KAE9543560.1"/>
    <property type="molecule type" value="Genomic_DNA"/>
</dbReference>